<comment type="caution">
    <text evidence="6">The sequence shown here is derived from an EMBL/GenBank/DDBJ whole genome shotgun (WGS) entry which is preliminary data.</text>
</comment>
<evidence type="ECO:0000256" key="2">
    <source>
        <dbReference type="ARBA" id="ARBA00022989"/>
    </source>
</evidence>
<dbReference type="InterPro" id="IPR020846">
    <property type="entry name" value="MFS_dom"/>
</dbReference>
<dbReference type="PROSITE" id="PS50850">
    <property type="entry name" value="MFS"/>
    <property type="match status" value="1"/>
</dbReference>
<proteinExistence type="predicted"/>
<feature type="transmembrane region" description="Helical" evidence="4">
    <location>
        <begin position="108"/>
        <end position="131"/>
    </location>
</feature>
<keyword evidence="3 4" id="KW-0472">Membrane</keyword>
<feature type="transmembrane region" description="Helical" evidence="4">
    <location>
        <begin position="20"/>
        <end position="38"/>
    </location>
</feature>
<keyword evidence="7" id="KW-1185">Reference proteome</keyword>
<gene>
    <name evidence="6" type="ORF">L2A60_11285</name>
</gene>
<name>A0ABS9DWZ4_9PROT</name>
<feature type="transmembrane region" description="Helical" evidence="4">
    <location>
        <begin position="50"/>
        <end position="68"/>
    </location>
</feature>
<keyword evidence="1 4" id="KW-0812">Transmembrane</keyword>
<dbReference type="Gene3D" id="1.20.1250.20">
    <property type="entry name" value="MFS general substrate transporter like domains"/>
    <property type="match status" value="1"/>
</dbReference>
<dbReference type="Proteomes" id="UP001521209">
    <property type="component" value="Unassembled WGS sequence"/>
</dbReference>
<reference evidence="6 7" key="1">
    <citation type="submission" date="2022-01" db="EMBL/GenBank/DDBJ databases">
        <authorList>
            <person name="Won M."/>
            <person name="Kim S.-J."/>
            <person name="Kwon S.-W."/>
        </authorList>
    </citation>
    <scope>NUCLEOTIDE SEQUENCE [LARGE SCALE GENOMIC DNA]</scope>
    <source>
        <strain evidence="6 7">KCTC 23505</strain>
    </source>
</reference>
<dbReference type="PANTHER" id="PTHR11360:SF284">
    <property type="entry name" value="EG:103B4.3 PROTEIN-RELATED"/>
    <property type="match status" value="1"/>
</dbReference>
<feature type="domain" description="Major facilitator superfamily (MFS) profile" evidence="5">
    <location>
        <begin position="1"/>
        <end position="172"/>
    </location>
</feature>
<organism evidence="6 7">
    <name type="scientific">Acidiphilium iwatense</name>
    <dbReference type="NCBI Taxonomy" id="768198"/>
    <lineage>
        <taxon>Bacteria</taxon>
        <taxon>Pseudomonadati</taxon>
        <taxon>Pseudomonadota</taxon>
        <taxon>Alphaproteobacteria</taxon>
        <taxon>Acetobacterales</taxon>
        <taxon>Acidocellaceae</taxon>
        <taxon>Acidiphilium</taxon>
    </lineage>
</organism>
<dbReference type="SUPFAM" id="SSF103473">
    <property type="entry name" value="MFS general substrate transporter"/>
    <property type="match status" value="1"/>
</dbReference>
<evidence type="ECO:0000259" key="5">
    <source>
        <dbReference type="PROSITE" id="PS50850"/>
    </source>
</evidence>
<dbReference type="EMBL" id="JAKGBZ010000020">
    <property type="protein sequence ID" value="MCF3947258.1"/>
    <property type="molecule type" value="Genomic_DNA"/>
</dbReference>
<sequence length="172" mass="17850">MPFVDLVPDAMGHGVPQFSAVLLLSVIGIGSTAGRFFLGGPADRMGRSCALMAMFAGMGFALAIWAVSKDFWALAVFAFVYGVVYGGWVAILPAVVMDYFGGRNVSGIIGILYTSVAIGTLIGPIAAGFAFDMSHSYMVPIIAGVCANFIAAGIVAGTSKVREPITDMVEPT</sequence>
<feature type="transmembrane region" description="Helical" evidence="4">
    <location>
        <begin position="137"/>
        <end position="158"/>
    </location>
</feature>
<protein>
    <submittedName>
        <fullName evidence="6">MFS transporter</fullName>
    </submittedName>
</protein>
<dbReference type="PANTHER" id="PTHR11360">
    <property type="entry name" value="MONOCARBOXYLATE TRANSPORTER"/>
    <property type="match status" value="1"/>
</dbReference>
<feature type="transmembrane region" description="Helical" evidence="4">
    <location>
        <begin position="74"/>
        <end position="96"/>
    </location>
</feature>
<evidence type="ECO:0000256" key="1">
    <source>
        <dbReference type="ARBA" id="ARBA00022692"/>
    </source>
</evidence>
<accession>A0ABS9DWZ4</accession>
<dbReference type="Pfam" id="PF07690">
    <property type="entry name" value="MFS_1"/>
    <property type="match status" value="1"/>
</dbReference>
<evidence type="ECO:0000313" key="6">
    <source>
        <dbReference type="EMBL" id="MCF3947258.1"/>
    </source>
</evidence>
<dbReference type="InterPro" id="IPR036259">
    <property type="entry name" value="MFS_trans_sf"/>
</dbReference>
<dbReference type="InterPro" id="IPR011701">
    <property type="entry name" value="MFS"/>
</dbReference>
<evidence type="ECO:0000313" key="7">
    <source>
        <dbReference type="Proteomes" id="UP001521209"/>
    </source>
</evidence>
<keyword evidence="2 4" id="KW-1133">Transmembrane helix</keyword>
<dbReference type="InterPro" id="IPR050327">
    <property type="entry name" value="Proton-linked_MCT"/>
</dbReference>
<evidence type="ECO:0000256" key="4">
    <source>
        <dbReference type="SAM" id="Phobius"/>
    </source>
</evidence>
<evidence type="ECO:0000256" key="3">
    <source>
        <dbReference type="ARBA" id="ARBA00023136"/>
    </source>
</evidence>